<dbReference type="InterPro" id="IPR011333">
    <property type="entry name" value="SKP1/BTB/POZ_sf"/>
</dbReference>
<dbReference type="Gene3D" id="3.30.710.10">
    <property type="entry name" value="Potassium Channel Kv1.1, Chain A"/>
    <property type="match status" value="1"/>
</dbReference>
<feature type="domain" description="BTB" evidence="1">
    <location>
        <begin position="35"/>
        <end position="100"/>
    </location>
</feature>
<reference evidence="2" key="1">
    <citation type="submission" date="2023-03" db="EMBL/GenBank/DDBJ databases">
        <title>Massive genome expansion in bonnet fungi (Mycena s.s.) driven by repeated elements and novel gene families across ecological guilds.</title>
        <authorList>
            <consortium name="Lawrence Berkeley National Laboratory"/>
            <person name="Harder C.B."/>
            <person name="Miyauchi S."/>
            <person name="Viragh M."/>
            <person name="Kuo A."/>
            <person name="Thoen E."/>
            <person name="Andreopoulos B."/>
            <person name="Lu D."/>
            <person name="Skrede I."/>
            <person name="Drula E."/>
            <person name="Henrissat B."/>
            <person name="Morin E."/>
            <person name="Kohler A."/>
            <person name="Barry K."/>
            <person name="LaButti K."/>
            <person name="Morin E."/>
            <person name="Salamov A."/>
            <person name="Lipzen A."/>
            <person name="Mereny Z."/>
            <person name="Hegedus B."/>
            <person name="Baldrian P."/>
            <person name="Stursova M."/>
            <person name="Weitz H."/>
            <person name="Taylor A."/>
            <person name="Grigoriev I.V."/>
            <person name="Nagy L.G."/>
            <person name="Martin F."/>
            <person name="Kauserud H."/>
        </authorList>
    </citation>
    <scope>NUCLEOTIDE SEQUENCE</scope>
    <source>
        <strain evidence="2">9144</strain>
    </source>
</reference>
<evidence type="ECO:0000259" key="1">
    <source>
        <dbReference type="PROSITE" id="PS50097"/>
    </source>
</evidence>
<dbReference type="InterPro" id="IPR000210">
    <property type="entry name" value="BTB/POZ_dom"/>
</dbReference>
<sequence>MGAIVTPLRTPTRRRYSHSKKLSSITRSGIWFYDGNIVLIASSVAFKVHRGQLRRHSEVFDDLFSIPQPSEQDLYDGCPWIEVYDCPSDVFYFLNALYDGLYFRSPGADDFPVVAAVLRLSTKYLVERLRQRCLARLVLDWPSTVTAWDAREQAATDAVGHYIPRIPCPHPILIIDLALELNLPFLLPAAIYDLARYGPSRILAGTPTPTPVSFTSEPPVPLKPTTLSHSLLVAILRGRESAQRYIADFVITQLQCRAPAADCIYREVYREEDLPSQSCRESFYYIMLNVLRSVGGIACGRDADPLYTLLQAMDMLSSTEFSDGHSQCGLKMCHPCKVDFATSAARAREEVWQLLPIWFGLDGKVTKAEAPGKRDTVFQ</sequence>
<proteinExistence type="predicted"/>
<gene>
    <name evidence="2" type="ORF">GGX14DRAFT_361947</name>
</gene>
<protein>
    <recommendedName>
        <fullName evidence="1">BTB domain-containing protein</fullName>
    </recommendedName>
</protein>
<dbReference type="AlphaFoldDB" id="A0AAD6YCR4"/>
<dbReference type="SMART" id="SM00225">
    <property type="entry name" value="BTB"/>
    <property type="match status" value="1"/>
</dbReference>
<evidence type="ECO:0000313" key="3">
    <source>
        <dbReference type="Proteomes" id="UP001219525"/>
    </source>
</evidence>
<accession>A0AAD6YCR4</accession>
<keyword evidence="3" id="KW-1185">Reference proteome</keyword>
<dbReference type="PROSITE" id="PS50097">
    <property type="entry name" value="BTB"/>
    <property type="match status" value="1"/>
</dbReference>
<name>A0AAD6YCR4_9AGAR</name>
<dbReference type="EMBL" id="JARJCW010000024">
    <property type="protein sequence ID" value="KAJ7212090.1"/>
    <property type="molecule type" value="Genomic_DNA"/>
</dbReference>
<dbReference type="Proteomes" id="UP001219525">
    <property type="component" value="Unassembled WGS sequence"/>
</dbReference>
<evidence type="ECO:0000313" key="2">
    <source>
        <dbReference type="EMBL" id="KAJ7212090.1"/>
    </source>
</evidence>
<comment type="caution">
    <text evidence="2">The sequence shown here is derived from an EMBL/GenBank/DDBJ whole genome shotgun (WGS) entry which is preliminary data.</text>
</comment>
<dbReference type="SUPFAM" id="SSF54695">
    <property type="entry name" value="POZ domain"/>
    <property type="match status" value="1"/>
</dbReference>
<organism evidence="2 3">
    <name type="scientific">Mycena pura</name>
    <dbReference type="NCBI Taxonomy" id="153505"/>
    <lineage>
        <taxon>Eukaryota</taxon>
        <taxon>Fungi</taxon>
        <taxon>Dikarya</taxon>
        <taxon>Basidiomycota</taxon>
        <taxon>Agaricomycotina</taxon>
        <taxon>Agaricomycetes</taxon>
        <taxon>Agaricomycetidae</taxon>
        <taxon>Agaricales</taxon>
        <taxon>Marasmiineae</taxon>
        <taxon>Mycenaceae</taxon>
        <taxon>Mycena</taxon>
    </lineage>
</organism>